<evidence type="ECO:0000256" key="9">
    <source>
        <dbReference type="PROSITE-ProRule" id="PRU01360"/>
    </source>
</evidence>
<dbReference type="Pfam" id="PF00593">
    <property type="entry name" value="TonB_dep_Rec_b-barrel"/>
    <property type="match status" value="1"/>
</dbReference>
<gene>
    <name evidence="15" type="ORF">SCH01S_39_00890</name>
</gene>
<dbReference type="InterPro" id="IPR039426">
    <property type="entry name" value="TonB-dep_rcpt-like"/>
</dbReference>
<feature type="domain" description="TonB-dependent receptor-like beta-barrel" evidence="13">
    <location>
        <begin position="406"/>
        <end position="944"/>
    </location>
</feature>
<evidence type="ECO:0000259" key="13">
    <source>
        <dbReference type="Pfam" id="PF00593"/>
    </source>
</evidence>
<evidence type="ECO:0000256" key="6">
    <source>
        <dbReference type="ARBA" id="ARBA00023077"/>
    </source>
</evidence>
<feature type="chain" id="PRO_5002429305" evidence="12">
    <location>
        <begin position="34"/>
        <end position="982"/>
    </location>
</feature>
<dbReference type="Proteomes" id="UP000033202">
    <property type="component" value="Unassembled WGS sequence"/>
</dbReference>
<evidence type="ECO:0000256" key="7">
    <source>
        <dbReference type="ARBA" id="ARBA00023136"/>
    </source>
</evidence>
<dbReference type="InterPro" id="IPR037066">
    <property type="entry name" value="Plug_dom_sf"/>
</dbReference>
<feature type="signal peptide" evidence="12">
    <location>
        <begin position="1"/>
        <end position="33"/>
    </location>
</feature>
<keyword evidence="2 9" id="KW-0813">Transport</keyword>
<evidence type="ECO:0000256" key="2">
    <source>
        <dbReference type="ARBA" id="ARBA00022448"/>
    </source>
</evidence>
<reference evidence="15 16" key="1">
    <citation type="submission" date="2015-04" db="EMBL/GenBank/DDBJ databases">
        <title>Whole genome shotgun sequence of Sphingomonas changbaiensis NBRC 104936.</title>
        <authorList>
            <person name="Katano-Makiyama Y."/>
            <person name="Hosoyama A."/>
            <person name="Hashimoto M."/>
            <person name="Noguchi M."/>
            <person name="Tsuchikane K."/>
            <person name="Ohji S."/>
            <person name="Yamazoe A."/>
            <person name="Ichikawa N."/>
            <person name="Kimura A."/>
            <person name="Fujita N."/>
        </authorList>
    </citation>
    <scope>NUCLEOTIDE SEQUENCE [LARGE SCALE GENOMIC DNA]</scope>
    <source>
        <strain evidence="15 16">NBRC 104936</strain>
    </source>
</reference>
<accession>A0A0E9MQH1</accession>
<dbReference type="Pfam" id="PF07715">
    <property type="entry name" value="Plug"/>
    <property type="match status" value="1"/>
</dbReference>
<dbReference type="RefSeq" id="WP_046348609.1">
    <property type="nucleotide sequence ID" value="NZ_BBWU01000039.1"/>
</dbReference>
<dbReference type="InterPro" id="IPR012910">
    <property type="entry name" value="Plug_dom"/>
</dbReference>
<dbReference type="Gene3D" id="2.170.130.10">
    <property type="entry name" value="TonB-dependent receptor, plug domain"/>
    <property type="match status" value="1"/>
</dbReference>
<dbReference type="Gene3D" id="2.40.170.20">
    <property type="entry name" value="TonB-dependent receptor, beta-barrel domain"/>
    <property type="match status" value="1"/>
</dbReference>
<proteinExistence type="inferred from homology"/>
<comment type="caution">
    <text evidence="15">The sequence shown here is derived from an EMBL/GenBank/DDBJ whole genome shotgun (WGS) entry which is preliminary data.</text>
</comment>
<sequence>MSFDHSRRVQTRLRHALLATSFLCATTLMPAVAAAQEAPAQAAAEPAPDIVVTGSRLIRPDLTAPSPITVVNQDAIKLSGNVSLEKTLNEYPQLASGNTSTVNNGGSSGVLTANLRGLGATRTLTLVNGRRFIPADSNGSVDLASIPDALIKRVEVITGGASAVYGSDAIAGAVNFILDDNFQGIEATAQAGITDRGDAGSKKFDLTYGAGLDGGRGNVTFSASWATQDPITQADRPFGKVPLAEINGKLVYSGSGNIPGTRVPLSQAQRNSLVGVNLTPTGTCTSITGIRFGAGGTPLPYCQPEDTYNYAPFNLLQRPQERINLSALAHYDFTDHITAYTEAFFVNSRNNSRLAPDSFTPVTPGAPSSTLLVPNYATSASLSPAVRDFFVNNRAIFDPDGDGTAAVVGGGRRANELGTRDSFYERQSYEITTGLRGDFDIGSQNWRWDAFYQYMRNRTDTRSEGVINQTRLSLGLDSIVNAQGQVVCRSGVPGCVPVSIFGLNSITPAAGKYLTPTRNSHDIFQRQVAGASLSGALFDLPAGPVAVAAGVEYRKDQYESVPSAMDLNNEYGAASSNALAGSFDVKEVFGELRIPILKDKPFFNTLAIEGAARYSDYSTIGGVFTWKLGGEYAPVDWIRFRGAYNRAIRAPNINELFSARGQGFTGGTDPCARPNLTGADTRSAALQQFCVAQGVPAADIATFTQATLGLTQETGGNPNLHEEKSKTYTIGAVVSPPFIPRFNLTADYFNVEVSGAITTINAQQTLNDCYTTLNASSPTCKSIFRLSSGQIDFVRTSQNNIGALKVRGLDVQADYRVPLPAAVEIGGEPANLSLQAVGSWLFERSTQVLSSVPAQDCAGFYGAGCSTGTGGFIIPDFKLNLSAIYSSGPLTVRGQGRMIGGLNVYPTLLDKTIVKSAPSVWYFDLTANVDLSKNFTFFAGVNNLFDKMPPILGTTFVGDANVDVSLYDTLGRRYFAGLRMKF</sequence>
<keyword evidence="15" id="KW-0675">Receptor</keyword>
<keyword evidence="6 11" id="KW-0798">TonB box</keyword>
<protein>
    <submittedName>
        <fullName evidence="15">Putative TonB-dependent receptor</fullName>
    </submittedName>
</protein>
<keyword evidence="5 12" id="KW-0732">Signal</keyword>
<dbReference type="PANTHER" id="PTHR47234:SF2">
    <property type="entry name" value="TONB-DEPENDENT RECEPTOR"/>
    <property type="match status" value="1"/>
</dbReference>
<name>A0A0E9MQH1_9SPHN</name>
<dbReference type="EMBL" id="BBWU01000039">
    <property type="protein sequence ID" value="GAO39804.1"/>
    <property type="molecule type" value="Genomic_DNA"/>
</dbReference>
<dbReference type="PROSITE" id="PS52016">
    <property type="entry name" value="TONB_DEPENDENT_REC_3"/>
    <property type="match status" value="1"/>
</dbReference>
<dbReference type="PROSITE" id="PS01156">
    <property type="entry name" value="TONB_DEPENDENT_REC_2"/>
    <property type="match status" value="1"/>
</dbReference>
<keyword evidence="4 9" id="KW-0812">Transmembrane</keyword>
<evidence type="ECO:0000256" key="3">
    <source>
        <dbReference type="ARBA" id="ARBA00022452"/>
    </source>
</evidence>
<feature type="domain" description="TonB-dependent receptor plug" evidence="14">
    <location>
        <begin position="63"/>
        <end position="173"/>
    </location>
</feature>
<dbReference type="InterPro" id="IPR036942">
    <property type="entry name" value="Beta-barrel_TonB_sf"/>
</dbReference>
<keyword evidence="3 9" id="KW-1134">Transmembrane beta strand</keyword>
<dbReference type="InterPro" id="IPR000531">
    <property type="entry name" value="Beta-barrel_TonB"/>
</dbReference>
<evidence type="ECO:0000256" key="8">
    <source>
        <dbReference type="ARBA" id="ARBA00023237"/>
    </source>
</evidence>
<keyword evidence="16" id="KW-1185">Reference proteome</keyword>
<evidence type="ECO:0000256" key="5">
    <source>
        <dbReference type="ARBA" id="ARBA00022729"/>
    </source>
</evidence>
<evidence type="ECO:0000313" key="15">
    <source>
        <dbReference type="EMBL" id="GAO39804.1"/>
    </source>
</evidence>
<evidence type="ECO:0000313" key="16">
    <source>
        <dbReference type="Proteomes" id="UP000033202"/>
    </source>
</evidence>
<evidence type="ECO:0000256" key="12">
    <source>
        <dbReference type="SAM" id="SignalP"/>
    </source>
</evidence>
<evidence type="ECO:0000259" key="14">
    <source>
        <dbReference type="Pfam" id="PF07715"/>
    </source>
</evidence>
<dbReference type="SUPFAM" id="SSF56935">
    <property type="entry name" value="Porins"/>
    <property type="match status" value="1"/>
</dbReference>
<dbReference type="GO" id="GO:0009279">
    <property type="term" value="C:cell outer membrane"/>
    <property type="evidence" value="ECO:0007669"/>
    <property type="project" value="UniProtKB-SubCell"/>
</dbReference>
<dbReference type="STRING" id="1219043.SCH01S_39_00890"/>
<dbReference type="PANTHER" id="PTHR47234">
    <property type="match status" value="1"/>
</dbReference>
<dbReference type="InterPro" id="IPR010917">
    <property type="entry name" value="TonB_rcpt_CS"/>
</dbReference>
<evidence type="ECO:0000256" key="10">
    <source>
        <dbReference type="PROSITE-ProRule" id="PRU10144"/>
    </source>
</evidence>
<comment type="similarity">
    <text evidence="9 11">Belongs to the TonB-dependent receptor family.</text>
</comment>
<evidence type="ECO:0000256" key="4">
    <source>
        <dbReference type="ARBA" id="ARBA00022692"/>
    </source>
</evidence>
<comment type="subcellular location">
    <subcellularLocation>
        <location evidence="1 9">Cell outer membrane</location>
        <topology evidence="1 9">Multi-pass membrane protein</topology>
    </subcellularLocation>
</comment>
<dbReference type="AlphaFoldDB" id="A0A0E9MQH1"/>
<feature type="short sequence motif" description="TonB C-terminal box" evidence="10">
    <location>
        <begin position="965"/>
        <end position="982"/>
    </location>
</feature>
<organism evidence="15 16">
    <name type="scientific">Sphingomonas changbaiensis NBRC 104936</name>
    <dbReference type="NCBI Taxonomy" id="1219043"/>
    <lineage>
        <taxon>Bacteria</taxon>
        <taxon>Pseudomonadati</taxon>
        <taxon>Pseudomonadota</taxon>
        <taxon>Alphaproteobacteria</taxon>
        <taxon>Sphingomonadales</taxon>
        <taxon>Sphingomonadaceae</taxon>
        <taxon>Sphingomonas</taxon>
    </lineage>
</organism>
<keyword evidence="7 9" id="KW-0472">Membrane</keyword>
<evidence type="ECO:0000256" key="1">
    <source>
        <dbReference type="ARBA" id="ARBA00004571"/>
    </source>
</evidence>
<keyword evidence="8 9" id="KW-0998">Cell outer membrane</keyword>
<evidence type="ECO:0000256" key="11">
    <source>
        <dbReference type="RuleBase" id="RU003357"/>
    </source>
</evidence>